<protein>
    <submittedName>
        <fullName evidence="3">Oidioi.mRNA.OKI2018_I69.chr1.g440.t1.cds</fullName>
    </submittedName>
    <submittedName>
        <fullName evidence="4">Oidioi.mRNA.OKI2018_I69.chr1.g442.t1.cds</fullName>
    </submittedName>
</protein>
<reference evidence="4 5" key="1">
    <citation type="submission" date="2021-04" db="EMBL/GenBank/DDBJ databases">
        <authorList>
            <person name="Bliznina A."/>
        </authorList>
    </citation>
    <scope>NUCLEOTIDE SEQUENCE [LARGE SCALE GENOMIC DNA]</scope>
</reference>
<evidence type="ECO:0000256" key="1">
    <source>
        <dbReference type="ARBA" id="ARBA00022837"/>
    </source>
</evidence>
<organism evidence="4 5">
    <name type="scientific">Oikopleura dioica</name>
    <name type="common">Tunicate</name>
    <dbReference type="NCBI Taxonomy" id="34765"/>
    <lineage>
        <taxon>Eukaryota</taxon>
        <taxon>Metazoa</taxon>
        <taxon>Chordata</taxon>
        <taxon>Tunicata</taxon>
        <taxon>Appendicularia</taxon>
        <taxon>Copelata</taxon>
        <taxon>Oikopleuridae</taxon>
        <taxon>Oikopleura</taxon>
    </lineage>
</organism>
<dbReference type="InterPro" id="IPR018247">
    <property type="entry name" value="EF_Hand_1_Ca_BS"/>
</dbReference>
<dbReference type="InterPro" id="IPR011992">
    <property type="entry name" value="EF-hand-dom_pair"/>
</dbReference>
<feature type="domain" description="EF-hand" evidence="2">
    <location>
        <begin position="268"/>
        <end position="295"/>
    </location>
</feature>
<dbReference type="SUPFAM" id="SSF47473">
    <property type="entry name" value="EF-hand"/>
    <property type="match status" value="1"/>
</dbReference>
<gene>
    <name evidence="3" type="ORF">OKIOD_LOCUS9205</name>
    <name evidence="4" type="ORF">OKIOD_LOCUS9207</name>
</gene>
<dbReference type="PROSITE" id="PS00018">
    <property type="entry name" value="EF_HAND_1"/>
    <property type="match status" value="1"/>
</dbReference>
<dbReference type="Gene3D" id="1.10.238.10">
    <property type="entry name" value="EF-hand"/>
    <property type="match status" value="1"/>
</dbReference>
<dbReference type="CDD" id="cd00051">
    <property type="entry name" value="EFh"/>
    <property type="match status" value="1"/>
</dbReference>
<dbReference type="PROSITE" id="PS50222">
    <property type="entry name" value="EF_HAND_2"/>
    <property type="match status" value="2"/>
</dbReference>
<dbReference type="EMBL" id="OU015566">
    <property type="protein sequence ID" value="CAG5102733.1"/>
    <property type="molecule type" value="Genomic_DNA"/>
</dbReference>
<evidence type="ECO:0000313" key="3">
    <source>
        <dbReference type="EMBL" id="CAG5102733.1"/>
    </source>
</evidence>
<dbReference type="EMBL" id="OU015566">
    <property type="protein sequence ID" value="CAG5102737.1"/>
    <property type="molecule type" value="Genomic_DNA"/>
</dbReference>
<feature type="domain" description="EF-hand" evidence="2">
    <location>
        <begin position="228"/>
        <end position="263"/>
    </location>
</feature>
<keyword evidence="1" id="KW-0106">Calcium</keyword>
<accession>A0ABN7SQ24</accession>
<evidence type="ECO:0000259" key="2">
    <source>
        <dbReference type="PROSITE" id="PS50222"/>
    </source>
</evidence>
<evidence type="ECO:0000313" key="5">
    <source>
        <dbReference type="Proteomes" id="UP001158576"/>
    </source>
</evidence>
<keyword evidence="5" id="KW-1185">Reference proteome</keyword>
<sequence>MKILNFLLYSSFSKEIPTETIEKIVGDMDTMFKSSISGYKEIKAGISKTNFIMPEPCRNMNSFKNVAQCGQTFVEDVYATGLKSIIATFNNLIGDTSSVQESLDKLNTNFDQLVLEMGGDIDENTKIKIEKAKIAISSLVDFTIEDKNLFAGIPSSIIKVDDIIWESAEESVQITDALLAKWGGRYTPAARKSFDLCRGENETIPKDQLSRCGEKLMEDLKISQKTSLMTDFLQFSFDKFDADWNGELDFQEFEKIFANFIATTGSTMIKLFDKNGNGILDKAEIVQILKELGKFGRFQADSLDGSDINYYIHPAADFISSFLVTIKETISKSEMTNMTAKVITRLAGDYYDLQMRNWTKDTKNSK</sequence>
<dbReference type="SMART" id="SM00054">
    <property type="entry name" value="EFh"/>
    <property type="match status" value="2"/>
</dbReference>
<dbReference type="Proteomes" id="UP001158576">
    <property type="component" value="Chromosome 1"/>
</dbReference>
<dbReference type="InterPro" id="IPR002048">
    <property type="entry name" value="EF_hand_dom"/>
</dbReference>
<proteinExistence type="predicted"/>
<name>A0ABN7SQ24_OIKDI</name>
<evidence type="ECO:0000313" key="4">
    <source>
        <dbReference type="EMBL" id="CAG5102737.1"/>
    </source>
</evidence>